<evidence type="ECO:0000256" key="1">
    <source>
        <dbReference type="SAM" id="Phobius"/>
    </source>
</evidence>
<evidence type="ECO:0000313" key="2">
    <source>
        <dbReference type="EMBL" id="MDK2124220.1"/>
    </source>
</evidence>
<gene>
    <name evidence="2" type="ORF">PZA18_09185</name>
</gene>
<feature type="transmembrane region" description="Helical" evidence="1">
    <location>
        <begin position="21"/>
        <end position="47"/>
    </location>
</feature>
<protein>
    <submittedName>
        <fullName evidence="2">YggT family protein</fullName>
    </submittedName>
</protein>
<feature type="transmembrane region" description="Helical" evidence="1">
    <location>
        <begin position="175"/>
        <end position="197"/>
    </location>
</feature>
<keyword evidence="1" id="KW-0472">Membrane</keyword>
<reference evidence="2" key="1">
    <citation type="submission" date="2023-03" db="EMBL/GenBank/DDBJ databases">
        <title>Chitinimonas shenzhenensis gen. nov., sp. nov., a novel member of family Burkholderiaceae isolated from activated sludge collected in Shen Zhen, China.</title>
        <authorList>
            <person name="Wang X."/>
        </authorList>
    </citation>
    <scope>NUCLEOTIDE SEQUENCE</scope>
    <source>
        <strain evidence="2">DQS-5</strain>
    </source>
</reference>
<keyword evidence="1" id="KW-1133">Transmembrane helix</keyword>
<evidence type="ECO:0000313" key="3">
    <source>
        <dbReference type="Proteomes" id="UP001172778"/>
    </source>
</evidence>
<comment type="caution">
    <text evidence="2">The sequence shown here is derived from an EMBL/GenBank/DDBJ whole genome shotgun (WGS) entry which is preliminary data.</text>
</comment>
<feature type="transmembrane region" description="Helical" evidence="1">
    <location>
        <begin position="135"/>
        <end position="155"/>
    </location>
</feature>
<name>A0ABT7DVY1_9NEIS</name>
<proteinExistence type="predicted"/>
<feature type="transmembrane region" description="Helical" evidence="1">
    <location>
        <begin position="90"/>
        <end position="107"/>
    </location>
</feature>
<dbReference type="Pfam" id="PF02325">
    <property type="entry name" value="CCB3_YggT"/>
    <property type="match status" value="2"/>
</dbReference>
<organism evidence="2 3">
    <name type="scientific">Parachitinimonas caeni</name>
    <dbReference type="NCBI Taxonomy" id="3031301"/>
    <lineage>
        <taxon>Bacteria</taxon>
        <taxon>Pseudomonadati</taxon>
        <taxon>Pseudomonadota</taxon>
        <taxon>Betaproteobacteria</taxon>
        <taxon>Neisseriales</taxon>
        <taxon>Chitinibacteraceae</taxon>
        <taxon>Parachitinimonas</taxon>
    </lineage>
</organism>
<dbReference type="InterPro" id="IPR003425">
    <property type="entry name" value="CCB3/YggT"/>
</dbReference>
<keyword evidence="3" id="KW-1185">Reference proteome</keyword>
<dbReference type="Proteomes" id="UP001172778">
    <property type="component" value="Unassembled WGS sequence"/>
</dbReference>
<sequence>MKEGLVGCALHKKYQLENRTLMLVDTLNFLIKNLAEFFAICLLLRFYWQVARAPFGHPVAQFVIKLTDFIVVPVRRVVPSVAGYDSATLLLAYVTALLMEICLILLMPMPVNLLNPIAALGISSLALLELMRLSLYILFAATLVQAVLTWVSPYNPLTPLLSRLTEPFLRPIRKLLPTISGVDLSPVALILAIQLLLQVVLTRIELTLFNQLWFAQ</sequence>
<accession>A0ABT7DVY1</accession>
<dbReference type="RefSeq" id="WP_284100529.1">
    <property type="nucleotide sequence ID" value="NZ_JARRAF010000008.1"/>
</dbReference>
<dbReference type="EMBL" id="JARRAF010000008">
    <property type="protein sequence ID" value="MDK2124220.1"/>
    <property type="molecule type" value="Genomic_DNA"/>
</dbReference>
<keyword evidence="1" id="KW-0812">Transmembrane</keyword>